<dbReference type="PROSITE" id="PS01045">
    <property type="entry name" value="SQUALEN_PHYTOEN_SYN_2"/>
    <property type="match status" value="1"/>
</dbReference>
<feature type="compositionally biased region" description="Low complexity" evidence="6">
    <location>
        <begin position="293"/>
        <end position="308"/>
    </location>
</feature>
<reference evidence="8 9" key="1">
    <citation type="submission" date="2020-12" db="EMBL/GenBank/DDBJ databases">
        <title>Brachybacterium sp. MASK1Z-5, whole genome shotgun sequence.</title>
        <authorList>
            <person name="Tuo L."/>
        </authorList>
    </citation>
    <scope>NUCLEOTIDE SEQUENCE [LARGE SCALE GENOMIC DNA]</scope>
    <source>
        <strain evidence="8 9">MASK1Z-5</strain>
    </source>
</reference>
<proteinExistence type="inferred from homology"/>
<protein>
    <submittedName>
        <fullName evidence="8">Phytoene desaturase</fullName>
    </submittedName>
</protein>
<dbReference type="EMBL" id="JAEDAJ010000002">
    <property type="protein sequence ID" value="MBK0330872.1"/>
    <property type="molecule type" value="Genomic_DNA"/>
</dbReference>
<dbReference type="Pfam" id="PF00494">
    <property type="entry name" value="SQS_PSY"/>
    <property type="match status" value="1"/>
</dbReference>
<comment type="caution">
    <text evidence="8">The sequence shown here is derived from an EMBL/GenBank/DDBJ whole genome shotgun (WGS) entry which is preliminary data.</text>
</comment>
<dbReference type="Gene3D" id="1.10.600.10">
    <property type="entry name" value="Farnesyl Diphosphate Synthase"/>
    <property type="match status" value="1"/>
</dbReference>
<dbReference type="PANTHER" id="PTHR43734">
    <property type="entry name" value="PHYTOENE DESATURASE"/>
    <property type="match status" value="1"/>
</dbReference>
<keyword evidence="9" id="KW-1185">Reference proteome</keyword>
<dbReference type="Pfam" id="PF01593">
    <property type="entry name" value="Amino_oxidase"/>
    <property type="match status" value="1"/>
</dbReference>
<organism evidence="8 9">
    <name type="scientific">Brachybacterium halotolerans</name>
    <dbReference type="NCBI Taxonomy" id="2795215"/>
    <lineage>
        <taxon>Bacteria</taxon>
        <taxon>Bacillati</taxon>
        <taxon>Actinomycetota</taxon>
        <taxon>Actinomycetes</taxon>
        <taxon>Micrococcales</taxon>
        <taxon>Dermabacteraceae</taxon>
        <taxon>Brachybacterium</taxon>
    </lineage>
</organism>
<dbReference type="SUPFAM" id="SSF51905">
    <property type="entry name" value="FAD/NAD(P)-binding domain"/>
    <property type="match status" value="1"/>
</dbReference>
<dbReference type="InterPro" id="IPR044843">
    <property type="entry name" value="Trans_IPPS_bact-type"/>
</dbReference>
<comment type="pathway">
    <text evidence="1">Carotenoid biosynthesis; phytoene biosynthesis.</text>
</comment>
<dbReference type="InterPro" id="IPR019845">
    <property type="entry name" value="Squalene/phytoene_synthase_CS"/>
</dbReference>
<accession>A0ABS1B878</accession>
<feature type="domain" description="Amine oxidase" evidence="7">
    <location>
        <begin position="340"/>
        <end position="867"/>
    </location>
</feature>
<dbReference type="InterPro" id="IPR002060">
    <property type="entry name" value="Squ/phyt_synthse"/>
</dbReference>
<dbReference type="RefSeq" id="WP_200501520.1">
    <property type="nucleotide sequence ID" value="NZ_JAEDAJ010000002.1"/>
</dbReference>
<dbReference type="SFLD" id="SFLDG01212">
    <property type="entry name" value="Phytoene_synthase_like"/>
    <property type="match status" value="1"/>
</dbReference>
<evidence type="ECO:0000256" key="1">
    <source>
        <dbReference type="ARBA" id="ARBA00004684"/>
    </source>
</evidence>
<evidence type="ECO:0000256" key="3">
    <source>
        <dbReference type="ARBA" id="ARBA00022746"/>
    </source>
</evidence>
<feature type="region of interest" description="Disordered" evidence="6">
    <location>
        <begin position="613"/>
        <end position="632"/>
    </location>
</feature>
<evidence type="ECO:0000256" key="2">
    <source>
        <dbReference type="ARBA" id="ARBA00022679"/>
    </source>
</evidence>
<evidence type="ECO:0000256" key="4">
    <source>
        <dbReference type="ARBA" id="ARBA00023002"/>
    </source>
</evidence>
<comment type="similarity">
    <text evidence="5">Belongs to the carotenoid/retinoid oxidoreductase family.</text>
</comment>
<name>A0ABS1B878_9MICO</name>
<evidence type="ECO:0000313" key="8">
    <source>
        <dbReference type="EMBL" id="MBK0330872.1"/>
    </source>
</evidence>
<dbReference type="InterPro" id="IPR002937">
    <property type="entry name" value="Amino_oxidase"/>
</dbReference>
<evidence type="ECO:0000256" key="5">
    <source>
        <dbReference type="RuleBase" id="RU362075"/>
    </source>
</evidence>
<dbReference type="InterPro" id="IPR036188">
    <property type="entry name" value="FAD/NAD-bd_sf"/>
</dbReference>
<dbReference type="InterPro" id="IPR014105">
    <property type="entry name" value="Carotenoid/retinoid_OxRdtase"/>
</dbReference>
<keyword evidence="4 5" id="KW-0560">Oxidoreductase</keyword>
<dbReference type="Proteomes" id="UP000612352">
    <property type="component" value="Unassembled WGS sequence"/>
</dbReference>
<dbReference type="PANTHER" id="PTHR43734:SF1">
    <property type="entry name" value="PHYTOENE DESATURASE"/>
    <property type="match status" value="1"/>
</dbReference>
<dbReference type="SFLD" id="SFLDS00005">
    <property type="entry name" value="Isoprenoid_Synthase_Type_I"/>
    <property type="match status" value="1"/>
</dbReference>
<dbReference type="InterPro" id="IPR008949">
    <property type="entry name" value="Isoprenoid_synthase_dom_sf"/>
</dbReference>
<keyword evidence="2" id="KW-0808">Transferase</keyword>
<evidence type="ECO:0000256" key="6">
    <source>
        <dbReference type="SAM" id="MobiDB-lite"/>
    </source>
</evidence>
<keyword evidence="3 5" id="KW-0125">Carotenoid biosynthesis</keyword>
<evidence type="ECO:0000259" key="7">
    <source>
        <dbReference type="Pfam" id="PF01593"/>
    </source>
</evidence>
<dbReference type="SUPFAM" id="SSF48576">
    <property type="entry name" value="Terpenoid synthases"/>
    <property type="match status" value="1"/>
</dbReference>
<dbReference type="Gene3D" id="3.50.50.60">
    <property type="entry name" value="FAD/NAD(P)-binding domain"/>
    <property type="match status" value="2"/>
</dbReference>
<dbReference type="NCBIfam" id="TIGR02734">
    <property type="entry name" value="crtI_fam"/>
    <property type="match status" value="1"/>
</dbReference>
<sequence>MKHSLQQKAADDFCRTAEAAAERVIGRYSSSFGLATRLLREPVRARVRSIYALVRIADEIVDGAAAGSGAGARLIAAALDDYEERTEAAMTAGFSTDLVIHAFATASRACGIGTDLTRPFFASMRADLDVTSHTDASFARYVDGSAEVVGLMCLRVFATDGADRPVEPSPSLVEGARSLGAAFQKVNFLRDLRDDADGRGRTYFPGIDLHGPTERQKLDLLDDIDEDLARAQGAIAHLPVSSRAAVQSAHDLFAALSTRLRRTPAEVLRARRVRVPTAQKALIAARAALPGRRVPAGPAAGPASAPAAGPRPAPAPASEQASDPAPRADARRVVIIGGGIAGLATAALLATEGHRVTVLERGQEVGGRAGTWREGGFTFDTGPSWWLMHECFEHFFALLGTRLEDHLDLVELDPAYRVFGEEYEHPLDLFGDRERSAAAFEAEEEGAGDALRRHLDSAGAAYRMATSHFLYTTFSTLPARTLRELAPRSPALARLLGESLHDLAARTVRDTRLRQVLGYPAVFLGATPRTAPSLYHLMSAMDLEDGVRYPRGGFTRFVEVLRALAEDAGAEIRTGHEVTAIRTAPAGRGVGARRARVTGVEVRAAGRAFAADGARTSGETSTAGETRAAGASTETIDADVVVSAADLHHTETALLPRELQTSPESAWTTRTSGPGAVLAMLGVRGQVPELLHHSLFFTDDWDRNFAQITPADARGATRAPDPASVYVCAPSRTDPTVAPEGSENLFVLIPVAPETADGRGIGRGGRDGAGDAEVEQAVDRAIAQIAEKAHVPDLAERIELRRTVGPGDFTDAFHSWRGNALGPAHTLRQSAFLRGSNRSRRVEGLLYAGGTTVPGVGVPMCLISAENVLKRLRGDTTSTPLPEPLWSAGIS</sequence>
<dbReference type="SFLD" id="SFLDG01018">
    <property type="entry name" value="Squalene/Phytoene_Synthase_Lik"/>
    <property type="match status" value="1"/>
</dbReference>
<evidence type="ECO:0000313" key="9">
    <source>
        <dbReference type="Proteomes" id="UP000612352"/>
    </source>
</evidence>
<gene>
    <name evidence="8" type="primary">crtI</name>
    <name evidence="8" type="ORF">I8D64_05590</name>
</gene>
<feature type="region of interest" description="Disordered" evidence="6">
    <location>
        <begin position="293"/>
        <end position="327"/>
    </location>
</feature>